<keyword evidence="5" id="KW-0813">Transport</keyword>
<feature type="transmembrane region" description="Helical" evidence="10">
    <location>
        <begin position="92"/>
        <end position="109"/>
    </location>
</feature>
<evidence type="ECO:0000313" key="12">
    <source>
        <dbReference type="Proteomes" id="UP001193501"/>
    </source>
</evidence>
<organism evidence="11 12">
    <name type="scientific">Stagnihabitans tardus</name>
    <dbReference type="NCBI Taxonomy" id="2699202"/>
    <lineage>
        <taxon>Bacteria</taxon>
        <taxon>Pseudomonadati</taxon>
        <taxon>Pseudomonadota</taxon>
        <taxon>Alphaproteobacteria</taxon>
        <taxon>Rhodobacterales</taxon>
        <taxon>Paracoccaceae</taxon>
        <taxon>Stagnihabitans</taxon>
    </lineage>
</organism>
<comment type="caution">
    <text evidence="11">The sequence shown here is derived from an EMBL/GenBank/DDBJ whole genome shotgun (WGS) entry which is preliminary data.</text>
</comment>
<sequence>MFGTRTIEIAASLCGLANVVLIIRRSLWNYPFGLVMVTLYAWIFYDAKLYSDALLQVLFFVIQVFGLWWWISGRTATGALIVLRLSARQWRQVLAATALGVALWGWAMAELTDAALPWWDAAIAGLSLAAQVLLSRRYLENWIFWIAVDVLAIGVYLAKDLQPTAVLYTLFLGLAIKGLADWRATWRKQTP</sequence>
<feature type="transmembrane region" description="Helical" evidence="10">
    <location>
        <begin position="115"/>
        <end position="135"/>
    </location>
</feature>
<dbReference type="NCBIfam" id="TIGR01528">
    <property type="entry name" value="NMN_trans_PnuC"/>
    <property type="match status" value="1"/>
</dbReference>
<dbReference type="EMBL" id="JAABNR010000037">
    <property type="protein sequence ID" value="NBZ89855.1"/>
    <property type="molecule type" value="Genomic_DNA"/>
</dbReference>
<keyword evidence="6" id="KW-1003">Cell membrane</keyword>
<dbReference type="GO" id="GO:0034257">
    <property type="term" value="F:nicotinamide riboside transmembrane transporter activity"/>
    <property type="evidence" value="ECO:0007669"/>
    <property type="project" value="InterPro"/>
</dbReference>
<keyword evidence="9 10" id="KW-0472">Membrane</keyword>
<proteinExistence type="inferred from homology"/>
<evidence type="ECO:0000256" key="7">
    <source>
        <dbReference type="ARBA" id="ARBA00022692"/>
    </source>
</evidence>
<dbReference type="GO" id="GO:0005886">
    <property type="term" value="C:plasma membrane"/>
    <property type="evidence" value="ECO:0007669"/>
    <property type="project" value="UniProtKB-SubCell"/>
</dbReference>
<feature type="transmembrane region" description="Helical" evidence="10">
    <location>
        <begin position="53"/>
        <end position="71"/>
    </location>
</feature>
<keyword evidence="7 10" id="KW-0812">Transmembrane</keyword>
<dbReference type="PANTHER" id="PTHR36122:SF2">
    <property type="entry name" value="NICOTINAMIDE RIBOSIDE TRANSPORTER PNUC"/>
    <property type="match status" value="1"/>
</dbReference>
<comment type="subcellular location">
    <subcellularLocation>
        <location evidence="2">Cell membrane</location>
        <topology evidence="2">Multi-pass membrane protein</topology>
    </subcellularLocation>
</comment>
<feature type="transmembrane region" description="Helical" evidence="10">
    <location>
        <begin position="142"/>
        <end position="159"/>
    </location>
</feature>
<dbReference type="Pfam" id="PF04973">
    <property type="entry name" value="NMN_transporter"/>
    <property type="match status" value="1"/>
</dbReference>
<evidence type="ECO:0000256" key="8">
    <source>
        <dbReference type="ARBA" id="ARBA00022989"/>
    </source>
</evidence>
<reference evidence="11" key="1">
    <citation type="submission" date="2020-01" db="EMBL/GenBank/DDBJ databases">
        <authorList>
            <person name="Chen W.-M."/>
        </authorList>
    </citation>
    <scope>NUCLEOTIDE SEQUENCE</scope>
    <source>
        <strain evidence="11">CYK-10</strain>
    </source>
</reference>
<comment type="similarity">
    <text evidence="3">Belongs to the nicotinamide ribonucleoside (NR) uptake permease (TC 4.B.1) family.</text>
</comment>
<dbReference type="AlphaFoldDB" id="A0AAE5BU75"/>
<evidence type="ECO:0000256" key="1">
    <source>
        <dbReference type="ARBA" id="ARBA00002672"/>
    </source>
</evidence>
<evidence type="ECO:0000256" key="3">
    <source>
        <dbReference type="ARBA" id="ARBA00006669"/>
    </source>
</evidence>
<evidence type="ECO:0000313" key="11">
    <source>
        <dbReference type="EMBL" id="NBZ89855.1"/>
    </source>
</evidence>
<dbReference type="InterPro" id="IPR006419">
    <property type="entry name" value="NMN_transpt_PnuC"/>
</dbReference>
<feature type="transmembrane region" description="Helical" evidence="10">
    <location>
        <begin position="30"/>
        <end position="47"/>
    </location>
</feature>
<keyword evidence="12" id="KW-1185">Reference proteome</keyword>
<accession>A0AAE5BU75</accession>
<evidence type="ECO:0000256" key="9">
    <source>
        <dbReference type="ARBA" id="ARBA00023136"/>
    </source>
</evidence>
<evidence type="ECO:0000256" key="2">
    <source>
        <dbReference type="ARBA" id="ARBA00004651"/>
    </source>
</evidence>
<dbReference type="Proteomes" id="UP001193501">
    <property type="component" value="Unassembled WGS sequence"/>
</dbReference>
<dbReference type="PANTHER" id="PTHR36122">
    <property type="entry name" value="NICOTINAMIDE RIBOSIDE TRANSPORTER PNUC"/>
    <property type="match status" value="1"/>
</dbReference>
<dbReference type="RefSeq" id="WP_168776646.1">
    <property type="nucleotide sequence ID" value="NZ_JAABNR010000037.1"/>
</dbReference>
<gene>
    <name evidence="11" type="ORF">GV832_19905</name>
</gene>
<evidence type="ECO:0000256" key="4">
    <source>
        <dbReference type="ARBA" id="ARBA00017522"/>
    </source>
</evidence>
<comment type="function">
    <text evidence="1">Required for nicotinamide riboside transport across the inner membrane.</text>
</comment>
<evidence type="ECO:0000256" key="10">
    <source>
        <dbReference type="SAM" id="Phobius"/>
    </source>
</evidence>
<feature type="transmembrane region" description="Helical" evidence="10">
    <location>
        <begin position="165"/>
        <end position="182"/>
    </location>
</feature>
<evidence type="ECO:0000256" key="6">
    <source>
        <dbReference type="ARBA" id="ARBA00022475"/>
    </source>
</evidence>
<protein>
    <recommendedName>
        <fullName evidence="4">Nicotinamide riboside transporter PnuC</fullName>
    </recommendedName>
</protein>
<evidence type="ECO:0000256" key="5">
    <source>
        <dbReference type="ARBA" id="ARBA00022448"/>
    </source>
</evidence>
<keyword evidence="8 10" id="KW-1133">Transmembrane helix</keyword>
<name>A0AAE5BU75_9RHOB</name>